<reference evidence="10" key="1">
    <citation type="submission" date="2022-01" db="EMBL/GenBank/DDBJ databases">
        <title>Genome Sequence Resource for Two Populations of Ditylenchus destructor, the Migratory Endoparasitic Phytonematode.</title>
        <authorList>
            <person name="Zhang H."/>
            <person name="Lin R."/>
            <person name="Xie B."/>
        </authorList>
    </citation>
    <scope>NUCLEOTIDE SEQUENCE</scope>
    <source>
        <strain evidence="10">BazhouSP</strain>
    </source>
</reference>
<dbReference type="InterPro" id="IPR023174">
    <property type="entry name" value="PDEase_CS"/>
</dbReference>
<gene>
    <name evidence="10" type="ORF">DdX_08353</name>
</gene>
<keyword evidence="2 6" id="KW-0479">Metal-binding</keyword>
<dbReference type="PANTHER" id="PTHR11347">
    <property type="entry name" value="CYCLIC NUCLEOTIDE PHOSPHODIESTERASE"/>
    <property type="match status" value="1"/>
</dbReference>
<feature type="region of interest" description="Disordered" evidence="8">
    <location>
        <begin position="240"/>
        <end position="259"/>
    </location>
</feature>
<evidence type="ECO:0000256" key="3">
    <source>
        <dbReference type="ARBA" id="ARBA00022801"/>
    </source>
</evidence>
<organism evidence="10 11">
    <name type="scientific">Ditylenchus destructor</name>
    <dbReference type="NCBI Taxonomy" id="166010"/>
    <lineage>
        <taxon>Eukaryota</taxon>
        <taxon>Metazoa</taxon>
        <taxon>Ecdysozoa</taxon>
        <taxon>Nematoda</taxon>
        <taxon>Chromadorea</taxon>
        <taxon>Rhabditida</taxon>
        <taxon>Tylenchina</taxon>
        <taxon>Tylenchomorpha</taxon>
        <taxon>Sphaerularioidea</taxon>
        <taxon>Anguinidae</taxon>
        <taxon>Anguininae</taxon>
        <taxon>Ditylenchus</taxon>
    </lineage>
</organism>
<dbReference type="SUPFAM" id="SSF109604">
    <property type="entry name" value="HD-domain/PDEase-like"/>
    <property type="match status" value="1"/>
</dbReference>
<proteinExistence type="inferred from homology"/>
<comment type="similarity">
    <text evidence="1 7">Belongs to the cyclic nucleotide phosphodiesterase family.</text>
</comment>
<dbReference type="Gene3D" id="1.10.1300.10">
    <property type="entry name" value="3'5'-cyclic nucleotide phosphodiesterase, catalytic domain"/>
    <property type="match status" value="1"/>
</dbReference>
<evidence type="ECO:0000259" key="9">
    <source>
        <dbReference type="PROSITE" id="PS51845"/>
    </source>
</evidence>
<accession>A0AAD4R172</accession>
<feature type="binding site" evidence="6">
    <location>
        <position position="854"/>
    </location>
    <ligand>
        <name>Zn(2+)</name>
        <dbReference type="ChEBI" id="CHEBI:29105"/>
        <label>2</label>
    </ligand>
</feature>
<dbReference type="GO" id="GO:0007165">
    <property type="term" value="P:signal transduction"/>
    <property type="evidence" value="ECO:0007669"/>
    <property type="project" value="InterPro"/>
</dbReference>
<feature type="compositionally biased region" description="Low complexity" evidence="8">
    <location>
        <begin position="726"/>
        <end position="735"/>
    </location>
</feature>
<dbReference type="GO" id="GO:0004114">
    <property type="term" value="F:3',5'-cyclic-nucleotide phosphodiesterase activity"/>
    <property type="evidence" value="ECO:0007669"/>
    <property type="project" value="InterPro"/>
</dbReference>
<evidence type="ECO:0000256" key="5">
    <source>
        <dbReference type="PIRSR" id="PIRSR623088-2"/>
    </source>
</evidence>
<dbReference type="AlphaFoldDB" id="A0AAD4R172"/>
<feature type="binding site" evidence="6">
    <location>
        <position position="817"/>
    </location>
    <ligand>
        <name>Zn(2+)</name>
        <dbReference type="ChEBI" id="CHEBI:29105"/>
        <label>1</label>
    </ligand>
</feature>
<feature type="active site" description="Proton donor" evidence="4">
    <location>
        <position position="813"/>
    </location>
</feature>
<dbReference type="CDD" id="cd00077">
    <property type="entry name" value="HDc"/>
    <property type="match status" value="1"/>
</dbReference>
<dbReference type="InterPro" id="IPR003607">
    <property type="entry name" value="HD/PDEase_dom"/>
</dbReference>
<feature type="region of interest" description="Disordered" evidence="8">
    <location>
        <begin position="96"/>
        <end position="159"/>
    </location>
</feature>
<protein>
    <recommendedName>
        <fullName evidence="7">Phosphodiesterase</fullName>
        <ecNumber evidence="7">3.1.4.-</ecNumber>
    </recommendedName>
</protein>
<sequence length="1078" mass="119211">MLSGSLCRPQTHPDSGWQAEEHQVVRALSTTIWTTGRRPQSHHRIRKLRNQLAEIIDQRLRRKIEEPGEKRRGLGKSAIANILCCVFGQQKPSNLVATTSPHDPFLVGPPTSQPSHNSSKNSAKSSPKKQSPKEQLRSGSAAAGAAQAPSGPQSANAAGKMRWCCGGGQSPNAQAGNHQRNLELTGAAKTVRSNLKKSTKVVSSGEPARVQLLENQPNSGRESSPRPKGVLKSSLKLLKRNQTSSTQSPDQEKAGAHKGVQYADDVWLEEHRSNHQDRYSSFGGEKWNEEESLLPGDSSHFHYTSSSSEPRSPGGFFPMKKGAGGVVDKSGLDKYGPMLLRPRKKALYVAPESVLGNCGQSSPSTSGSIPAGCPFLEKLQSTGWMLHTSTPESAVHSLQSCRPVVVLIDHKINDLIPFARNLRNLPECEDMLFGVLVDGVPSDQQLRALADVNLQQFFLYSATDISVCELFARLASRLRAIPALFAVVEEAEQPIKICDERNVVQYVNRAYELVTGRARADVLGSDASEMRQKALTNNVAVAAITASATAAAVGWQGEGGTASSPTTEGESLSTTATYTGTGNGQHHHNNRRRSSEWHCITVPSSSKSPQFVYVKRGSADAAICRDLSLKSLRSQSALVDAPITEALSVLSNVLHKCDEDTQMQVRDAIKILSATELYAPTITRFRDSDKIATGYYDGLIRLHHPNRQRKRSVVDAFRENQHRRASGGSNASSGADSRRRISTDVVNALESEISWEFDVIELERITDHHPLTHLGIKIFERWNVPETLRCSTDSLARWFQVIEANYQSGNAYHNATHAADVLQATSHFLNSDAVGQHVQDTHAVAALIAATIHDLDHPGRGNAFLMNTRQRLALLYNDHSVLENHHVALAFQLTLSQPGVNIFAKVPHDEFSQIRQATIDMVLATDMSRHFEYLTKFQQLMTNLPDTEENRDANSLTICRMMIKCADIANPTREWKLCHQWAMRIVEEYFDQTAEESAKGLPLTMKGFDRETCNIPMTQCTFVDMFARETFTSWCEFAELPEILVQLELNYEKWKQLASDWEPTKQNRSLSMSEANAR</sequence>
<feature type="binding site" evidence="5">
    <location>
        <position position="854"/>
    </location>
    <ligand>
        <name>AMP</name>
        <dbReference type="ChEBI" id="CHEBI:456215"/>
    </ligand>
</feature>
<evidence type="ECO:0000313" key="11">
    <source>
        <dbReference type="Proteomes" id="UP001201812"/>
    </source>
</evidence>
<evidence type="ECO:0000256" key="2">
    <source>
        <dbReference type="ARBA" id="ARBA00022723"/>
    </source>
</evidence>
<feature type="binding site" evidence="6">
    <location>
        <position position="853"/>
    </location>
    <ligand>
        <name>Zn(2+)</name>
        <dbReference type="ChEBI" id="CHEBI:29105"/>
        <label>1</label>
    </ligand>
</feature>
<evidence type="ECO:0000256" key="1">
    <source>
        <dbReference type="ARBA" id="ARBA00007648"/>
    </source>
</evidence>
<evidence type="ECO:0000256" key="8">
    <source>
        <dbReference type="SAM" id="MobiDB-lite"/>
    </source>
</evidence>
<dbReference type="InterPro" id="IPR002073">
    <property type="entry name" value="PDEase_catalytic_dom"/>
</dbReference>
<dbReference type="InterPro" id="IPR023088">
    <property type="entry name" value="PDEase"/>
</dbReference>
<dbReference type="SMART" id="SM00471">
    <property type="entry name" value="HDc"/>
    <property type="match status" value="1"/>
</dbReference>
<feature type="binding site" evidence="5">
    <location>
        <position position="967"/>
    </location>
    <ligand>
        <name>AMP</name>
        <dbReference type="ChEBI" id="CHEBI:456215"/>
    </ligand>
</feature>
<feature type="binding site" evidence="5">
    <location>
        <begin position="813"/>
        <end position="817"/>
    </location>
    <ligand>
        <name>AMP</name>
        <dbReference type="ChEBI" id="CHEBI:456215"/>
    </ligand>
</feature>
<dbReference type="PRINTS" id="PR00387">
    <property type="entry name" value="PDIESTERASE1"/>
</dbReference>
<feature type="compositionally biased region" description="Low complexity" evidence="8">
    <location>
        <begin position="114"/>
        <end position="129"/>
    </location>
</feature>
<evidence type="ECO:0000313" key="10">
    <source>
        <dbReference type="EMBL" id="KAI1715074.1"/>
    </source>
</evidence>
<feature type="compositionally biased region" description="Low complexity" evidence="8">
    <location>
        <begin position="138"/>
        <end position="159"/>
    </location>
</feature>
<dbReference type="PROSITE" id="PS00126">
    <property type="entry name" value="PDEASE_I_1"/>
    <property type="match status" value="1"/>
</dbReference>
<dbReference type="EMBL" id="JAKKPZ010000012">
    <property type="protein sequence ID" value="KAI1715074.1"/>
    <property type="molecule type" value="Genomic_DNA"/>
</dbReference>
<keyword evidence="11" id="KW-1185">Reference proteome</keyword>
<dbReference type="FunFam" id="1.10.1300.10:FF:000020">
    <property type="entry name" value="Phosphodiesterase"/>
    <property type="match status" value="1"/>
</dbReference>
<feature type="compositionally biased region" description="Polar residues" evidence="8">
    <location>
        <begin position="213"/>
        <end position="222"/>
    </location>
</feature>
<feature type="compositionally biased region" description="Polar residues" evidence="8">
    <location>
        <begin position="561"/>
        <end position="580"/>
    </location>
</feature>
<feature type="binding site" evidence="6">
    <location>
        <position position="854"/>
    </location>
    <ligand>
        <name>Zn(2+)</name>
        <dbReference type="ChEBI" id="CHEBI:29105"/>
        <label>1</label>
    </ligand>
</feature>
<dbReference type="Pfam" id="PF00233">
    <property type="entry name" value="PDEase_I"/>
    <property type="match status" value="1"/>
</dbReference>
<evidence type="ECO:0000256" key="4">
    <source>
        <dbReference type="PIRSR" id="PIRSR623088-1"/>
    </source>
</evidence>
<dbReference type="PROSITE" id="PS51845">
    <property type="entry name" value="PDEASE_I_2"/>
    <property type="match status" value="1"/>
</dbReference>
<keyword evidence="3 7" id="KW-0378">Hydrolase</keyword>
<dbReference type="GO" id="GO:0046872">
    <property type="term" value="F:metal ion binding"/>
    <property type="evidence" value="ECO:0007669"/>
    <property type="project" value="UniProtKB-KW"/>
</dbReference>
<comment type="caution">
    <text evidence="10">The sequence shown here is derived from an EMBL/GenBank/DDBJ whole genome shotgun (WGS) entry which is preliminary data.</text>
</comment>
<dbReference type="InterPro" id="IPR036971">
    <property type="entry name" value="PDEase_catalytic_dom_sf"/>
</dbReference>
<dbReference type="Proteomes" id="UP001201812">
    <property type="component" value="Unassembled WGS sequence"/>
</dbReference>
<feature type="compositionally biased region" description="Polar residues" evidence="8">
    <location>
        <begin position="240"/>
        <end position="249"/>
    </location>
</feature>
<evidence type="ECO:0000256" key="6">
    <source>
        <dbReference type="PIRSR" id="PIRSR623088-3"/>
    </source>
</evidence>
<evidence type="ECO:0000256" key="7">
    <source>
        <dbReference type="RuleBase" id="RU363067"/>
    </source>
</evidence>
<feature type="region of interest" description="Disordered" evidence="8">
    <location>
        <begin position="718"/>
        <end position="737"/>
    </location>
</feature>
<name>A0AAD4R172_9BILA</name>
<feature type="binding site" evidence="6">
    <location>
        <position position="967"/>
    </location>
    <ligand>
        <name>Zn(2+)</name>
        <dbReference type="ChEBI" id="CHEBI:29105"/>
        <label>1</label>
    </ligand>
</feature>
<dbReference type="EC" id="3.1.4.-" evidence="7"/>
<comment type="cofactor">
    <cofactor evidence="7">
        <name>a divalent metal cation</name>
        <dbReference type="ChEBI" id="CHEBI:60240"/>
    </cofactor>
    <text evidence="7">Binds 2 divalent metal cations per subunit. Site 1 may preferentially bind zinc ions, while site 2 has a preference for magnesium and/or manganese ions.</text>
</comment>
<feature type="domain" description="PDEase" evidence="9">
    <location>
        <begin position="737"/>
        <end position="1061"/>
    </location>
</feature>
<feature type="region of interest" description="Disordered" evidence="8">
    <location>
        <begin position="194"/>
        <end position="230"/>
    </location>
</feature>
<feature type="binding site" evidence="5">
    <location>
        <position position="1019"/>
    </location>
    <ligand>
        <name>AMP</name>
        <dbReference type="ChEBI" id="CHEBI:456215"/>
    </ligand>
</feature>
<feature type="region of interest" description="Disordered" evidence="8">
    <location>
        <begin position="556"/>
        <end position="592"/>
    </location>
</feature>